<dbReference type="HOGENOM" id="CLU_1589490_0_0_1"/>
<dbReference type="AlphaFoldDB" id="A0A0D3IPR7"/>
<evidence type="ECO:0000313" key="3">
    <source>
        <dbReference type="Proteomes" id="UP000013827"/>
    </source>
</evidence>
<dbReference type="KEGG" id="ehx:EMIHUDRAFT_247086"/>
<reference evidence="2" key="2">
    <citation type="submission" date="2024-10" db="UniProtKB">
        <authorList>
            <consortium name="EnsemblProtists"/>
        </authorList>
    </citation>
    <scope>IDENTIFICATION</scope>
</reference>
<evidence type="ECO:0000256" key="1">
    <source>
        <dbReference type="SAM" id="MobiDB-lite"/>
    </source>
</evidence>
<reference evidence="3" key="1">
    <citation type="journal article" date="2013" name="Nature">
        <title>Pan genome of the phytoplankton Emiliania underpins its global distribution.</title>
        <authorList>
            <person name="Read B.A."/>
            <person name="Kegel J."/>
            <person name="Klute M.J."/>
            <person name="Kuo A."/>
            <person name="Lefebvre S.C."/>
            <person name="Maumus F."/>
            <person name="Mayer C."/>
            <person name="Miller J."/>
            <person name="Monier A."/>
            <person name="Salamov A."/>
            <person name="Young J."/>
            <person name="Aguilar M."/>
            <person name="Claverie J.M."/>
            <person name="Frickenhaus S."/>
            <person name="Gonzalez K."/>
            <person name="Herman E.K."/>
            <person name="Lin Y.C."/>
            <person name="Napier J."/>
            <person name="Ogata H."/>
            <person name="Sarno A.F."/>
            <person name="Shmutz J."/>
            <person name="Schroeder D."/>
            <person name="de Vargas C."/>
            <person name="Verret F."/>
            <person name="von Dassow P."/>
            <person name="Valentin K."/>
            <person name="Van de Peer Y."/>
            <person name="Wheeler G."/>
            <person name="Dacks J.B."/>
            <person name="Delwiche C.F."/>
            <person name="Dyhrman S.T."/>
            <person name="Glockner G."/>
            <person name="John U."/>
            <person name="Richards T."/>
            <person name="Worden A.Z."/>
            <person name="Zhang X."/>
            <person name="Grigoriev I.V."/>
            <person name="Allen A.E."/>
            <person name="Bidle K."/>
            <person name="Borodovsky M."/>
            <person name="Bowler C."/>
            <person name="Brownlee C."/>
            <person name="Cock J.M."/>
            <person name="Elias M."/>
            <person name="Gladyshev V.N."/>
            <person name="Groth M."/>
            <person name="Guda C."/>
            <person name="Hadaegh A."/>
            <person name="Iglesias-Rodriguez M.D."/>
            <person name="Jenkins J."/>
            <person name="Jones B.M."/>
            <person name="Lawson T."/>
            <person name="Leese F."/>
            <person name="Lindquist E."/>
            <person name="Lobanov A."/>
            <person name="Lomsadze A."/>
            <person name="Malik S.B."/>
            <person name="Marsh M.E."/>
            <person name="Mackinder L."/>
            <person name="Mock T."/>
            <person name="Mueller-Roeber B."/>
            <person name="Pagarete A."/>
            <person name="Parker M."/>
            <person name="Probert I."/>
            <person name="Quesneville H."/>
            <person name="Raines C."/>
            <person name="Rensing S.A."/>
            <person name="Riano-Pachon D.M."/>
            <person name="Richier S."/>
            <person name="Rokitta S."/>
            <person name="Shiraiwa Y."/>
            <person name="Soanes D.M."/>
            <person name="van der Giezen M."/>
            <person name="Wahlund T.M."/>
            <person name="Williams B."/>
            <person name="Wilson W."/>
            <person name="Wolfe G."/>
            <person name="Wurch L.L."/>
        </authorList>
    </citation>
    <scope>NUCLEOTIDE SEQUENCE</scope>
</reference>
<dbReference type="PaxDb" id="2903-EOD13252"/>
<dbReference type="RefSeq" id="XP_005765681.1">
    <property type="nucleotide sequence ID" value="XM_005765624.1"/>
</dbReference>
<dbReference type="EnsemblProtists" id="EOD13252">
    <property type="protein sequence ID" value="EOD13252"/>
    <property type="gene ID" value="EMIHUDRAFT_247086"/>
</dbReference>
<proteinExistence type="predicted"/>
<name>A0A0D3IPR7_EMIH1</name>
<feature type="compositionally biased region" description="Pro residues" evidence="1">
    <location>
        <begin position="23"/>
        <end position="37"/>
    </location>
</feature>
<sequence length="168" mass="17849">MPEVSTSSLRAFWRIAVESPPGSSEPPPPQPRPPPRPWAKEDSTTGPTQEATDEDMPPWLSTAAAILPEVPYDHVTAARIVLGWLRDADGVAFLPVVAAGRSSSVPARRAELRGAMGGLREMARGRRTLLVAGPREEKGGESGQSPLGSDSVKLSAVYVACLLSLVLF</sequence>
<evidence type="ECO:0000313" key="2">
    <source>
        <dbReference type="EnsemblProtists" id="EOD13252"/>
    </source>
</evidence>
<dbReference type="GeneID" id="17259397"/>
<protein>
    <submittedName>
        <fullName evidence="2">Uncharacterized protein</fullName>
    </submittedName>
</protein>
<accession>A0A0D3IPR7</accession>
<organism evidence="2 3">
    <name type="scientific">Emiliania huxleyi (strain CCMP1516)</name>
    <dbReference type="NCBI Taxonomy" id="280463"/>
    <lineage>
        <taxon>Eukaryota</taxon>
        <taxon>Haptista</taxon>
        <taxon>Haptophyta</taxon>
        <taxon>Prymnesiophyceae</taxon>
        <taxon>Isochrysidales</taxon>
        <taxon>Noelaerhabdaceae</taxon>
        <taxon>Emiliania</taxon>
    </lineage>
</organism>
<keyword evidence="3" id="KW-1185">Reference proteome</keyword>
<dbReference type="Proteomes" id="UP000013827">
    <property type="component" value="Unassembled WGS sequence"/>
</dbReference>
<feature type="region of interest" description="Disordered" evidence="1">
    <location>
        <begin position="15"/>
        <end position="56"/>
    </location>
</feature>